<evidence type="ECO:0000256" key="1">
    <source>
        <dbReference type="SAM" id="MobiDB-lite"/>
    </source>
</evidence>
<comment type="caution">
    <text evidence="2">The sequence shown here is derived from an EMBL/GenBank/DDBJ whole genome shotgun (WGS) entry which is preliminary data.</text>
</comment>
<reference evidence="2" key="1">
    <citation type="journal article" date="2021" name="Sci. Adv.">
        <title>The American lobster genome reveals insights on longevity, neural, and immune adaptations.</title>
        <authorList>
            <person name="Polinski J.M."/>
            <person name="Zimin A.V."/>
            <person name="Clark K.F."/>
            <person name="Kohn A.B."/>
            <person name="Sadowski N."/>
            <person name="Timp W."/>
            <person name="Ptitsyn A."/>
            <person name="Khanna P."/>
            <person name="Romanova D.Y."/>
            <person name="Williams P."/>
            <person name="Greenwood S.J."/>
            <person name="Moroz L.L."/>
            <person name="Walt D.R."/>
            <person name="Bodnar A.G."/>
        </authorList>
    </citation>
    <scope>NUCLEOTIDE SEQUENCE</scope>
    <source>
        <strain evidence="2">GMGI-L3</strain>
    </source>
</reference>
<evidence type="ECO:0000313" key="2">
    <source>
        <dbReference type="EMBL" id="KAG7160491.1"/>
    </source>
</evidence>
<feature type="compositionally biased region" description="Low complexity" evidence="1">
    <location>
        <begin position="41"/>
        <end position="52"/>
    </location>
</feature>
<keyword evidence="3" id="KW-1185">Reference proteome</keyword>
<feature type="compositionally biased region" description="Polar residues" evidence="1">
    <location>
        <begin position="31"/>
        <end position="40"/>
    </location>
</feature>
<gene>
    <name evidence="2" type="ORF">Hamer_G001764</name>
</gene>
<dbReference type="EMBL" id="JAHLQT010031306">
    <property type="protein sequence ID" value="KAG7160491.1"/>
    <property type="molecule type" value="Genomic_DNA"/>
</dbReference>
<name>A0A8J5MR45_HOMAM</name>
<dbReference type="AlphaFoldDB" id="A0A8J5MR45"/>
<feature type="region of interest" description="Disordered" evidence="1">
    <location>
        <begin position="31"/>
        <end position="88"/>
    </location>
</feature>
<dbReference type="Proteomes" id="UP000747542">
    <property type="component" value="Unassembled WGS sequence"/>
</dbReference>
<accession>A0A8J5MR45</accession>
<proteinExistence type="predicted"/>
<protein>
    <submittedName>
        <fullName evidence="2">Uncharacterized protein</fullName>
    </submittedName>
</protein>
<sequence length="160" mass="17577">MGQFSRSDSIQSEQGGPEMVTLSVNSMCSFTESGSAVSPGSSHLSLRSELSRTQSLSQPHPRSNSNAAERHPSFRLQIPGQELQRSRRPSLLSLRSLARSLNPYFSMDYDYDSFDYDPSSSIGRRGTPPPPALPAGARAQALLHPEAGLPYPRPKLYRQT</sequence>
<evidence type="ECO:0000313" key="3">
    <source>
        <dbReference type="Proteomes" id="UP000747542"/>
    </source>
</evidence>
<organism evidence="2 3">
    <name type="scientific">Homarus americanus</name>
    <name type="common">American lobster</name>
    <dbReference type="NCBI Taxonomy" id="6706"/>
    <lineage>
        <taxon>Eukaryota</taxon>
        <taxon>Metazoa</taxon>
        <taxon>Ecdysozoa</taxon>
        <taxon>Arthropoda</taxon>
        <taxon>Crustacea</taxon>
        <taxon>Multicrustacea</taxon>
        <taxon>Malacostraca</taxon>
        <taxon>Eumalacostraca</taxon>
        <taxon>Eucarida</taxon>
        <taxon>Decapoda</taxon>
        <taxon>Pleocyemata</taxon>
        <taxon>Astacidea</taxon>
        <taxon>Nephropoidea</taxon>
        <taxon>Nephropidae</taxon>
        <taxon>Homarus</taxon>
    </lineage>
</organism>
<feature type="compositionally biased region" description="Polar residues" evidence="1">
    <location>
        <begin position="53"/>
        <end position="67"/>
    </location>
</feature>